<keyword evidence="1" id="KW-0732">Signal</keyword>
<keyword evidence="2" id="KW-0472">Membrane</keyword>
<evidence type="ECO:0000259" key="4">
    <source>
        <dbReference type="Pfam" id="PF13525"/>
    </source>
</evidence>
<protein>
    <submittedName>
        <fullName evidence="5">Outer membrane assembly lipoprotein YfiO</fullName>
    </submittedName>
</protein>
<dbReference type="SUPFAM" id="SSF48452">
    <property type="entry name" value="TPR-like"/>
    <property type="match status" value="1"/>
</dbReference>
<sequence length="300" mass="34942">MFKKQVFLFSGVLVVLLLVIASCKSSFEKLKASNDRNKKYSEALKLYNKKEYSKALELFNELAPIYRGQSSATELFYYQAMANYKLKDYISAGYLFKQYADTYPSDPRAEECRFLTAYCYYLDAPEYTLDQENTERAIERMQLFINFHPKSERVAEANKLIQNMHERLEDKSFANSKLYLDVGNYQAAVIAFNNTLRDYPDTRHGEEIEFLITKAQYEYAKRSLETKQEERYEQAIAFAGQFAEKFPESKFLPQVAALKKESEQGIIETKRILTEAAAERKAYEKEFKKDTTQVAKPSSK</sequence>
<dbReference type="NCBIfam" id="TIGR03302">
    <property type="entry name" value="OM_YfiO"/>
    <property type="match status" value="1"/>
</dbReference>
<accession>A0A0N9HTL8</accession>
<keyword evidence="3" id="KW-0998">Cell outer membrane</keyword>
<dbReference type="AlphaFoldDB" id="A0A0N9HTL8"/>
<keyword evidence="5" id="KW-0449">Lipoprotein</keyword>
<dbReference type="InterPro" id="IPR017689">
    <property type="entry name" value="BamD"/>
</dbReference>
<reference evidence="5" key="1">
    <citation type="submission" date="2015-07" db="EMBL/GenBank/DDBJ databases">
        <title>Exploring the genomic information of specific uncultured soil bacteria through a new metagenomic library-based strategy.</title>
        <authorList>
            <person name="Liu Y."/>
            <person name="Zhang R."/>
        </authorList>
    </citation>
    <scope>NUCLEOTIDE SEQUENCE</scope>
</reference>
<dbReference type="InterPro" id="IPR011990">
    <property type="entry name" value="TPR-like_helical_dom_sf"/>
</dbReference>
<proteinExistence type="predicted"/>
<dbReference type="EMBL" id="KT342854">
    <property type="protein sequence ID" value="ALG05220.1"/>
    <property type="molecule type" value="Genomic_DNA"/>
</dbReference>
<evidence type="ECO:0000313" key="5">
    <source>
        <dbReference type="EMBL" id="ALG05220.1"/>
    </source>
</evidence>
<organism evidence="5">
    <name type="scientific">uncultured bacterium 4C6</name>
    <dbReference type="NCBI Taxonomy" id="1701323"/>
    <lineage>
        <taxon>Bacteria</taxon>
        <taxon>environmental samples</taxon>
    </lineage>
</organism>
<name>A0A0N9HTL8_9BACT</name>
<dbReference type="Pfam" id="PF13525">
    <property type="entry name" value="YfiO"/>
    <property type="match status" value="1"/>
</dbReference>
<evidence type="ECO:0000256" key="2">
    <source>
        <dbReference type="ARBA" id="ARBA00023136"/>
    </source>
</evidence>
<gene>
    <name evidence="5" type="primary">comL</name>
</gene>
<dbReference type="PROSITE" id="PS51257">
    <property type="entry name" value="PROKAR_LIPOPROTEIN"/>
    <property type="match status" value="1"/>
</dbReference>
<evidence type="ECO:0000256" key="3">
    <source>
        <dbReference type="ARBA" id="ARBA00023237"/>
    </source>
</evidence>
<evidence type="ECO:0000256" key="1">
    <source>
        <dbReference type="ARBA" id="ARBA00022729"/>
    </source>
</evidence>
<dbReference type="Gene3D" id="1.25.40.10">
    <property type="entry name" value="Tetratricopeptide repeat domain"/>
    <property type="match status" value="1"/>
</dbReference>
<dbReference type="InterPro" id="IPR039565">
    <property type="entry name" value="BamD-like"/>
</dbReference>
<feature type="domain" description="Outer membrane lipoprotein BamD-like" evidence="4">
    <location>
        <begin position="35"/>
        <end position="208"/>
    </location>
</feature>